<evidence type="ECO:0000313" key="2">
    <source>
        <dbReference type="Proteomes" id="UP000249218"/>
    </source>
</evidence>
<dbReference type="AlphaFoldDB" id="A0A2W1BDW0"/>
<dbReference type="Proteomes" id="UP000249218">
    <property type="component" value="Unassembled WGS sequence"/>
</dbReference>
<gene>
    <name evidence="1" type="primary">HaOG209556</name>
    <name evidence="1" type="ORF">B5X24_HaOG209556</name>
</gene>
<accession>A0A2W1BDW0</accession>
<evidence type="ECO:0000313" key="1">
    <source>
        <dbReference type="EMBL" id="PZC73389.1"/>
    </source>
</evidence>
<keyword evidence="2" id="KW-1185">Reference proteome</keyword>
<reference evidence="1 2" key="1">
    <citation type="journal article" date="2017" name="BMC Biol.">
        <title>Genomic innovations, transcriptional plasticity and gene loss underlying the evolution and divergence of two highly polyphagous and invasive Helicoverpa pest species.</title>
        <authorList>
            <person name="Pearce S.L."/>
            <person name="Clarke D.F."/>
            <person name="East P.D."/>
            <person name="Elfekih S."/>
            <person name="Gordon K.H."/>
            <person name="Jermiin L.S."/>
            <person name="McGaughran A."/>
            <person name="Oakeshott J.G."/>
            <person name="Papanikolaou A."/>
            <person name="Perera O.P."/>
            <person name="Rane R.V."/>
            <person name="Richards S."/>
            <person name="Tay W.T."/>
            <person name="Walsh T.K."/>
            <person name="Anderson A."/>
            <person name="Anderson C.J."/>
            <person name="Asgari S."/>
            <person name="Board P.G."/>
            <person name="Bretschneider A."/>
            <person name="Campbell P.M."/>
            <person name="Chertemps T."/>
            <person name="Christeller J.T."/>
            <person name="Coppin C.W."/>
            <person name="Downes S.J."/>
            <person name="Duan G."/>
            <person name="Farnsworth C.A."/>
            <person name="Good R.T."/>
            <person name="Han L.B."/>
            <person name="Han Y.C."/>
            <person name="Hatje K."/>
            <person name="Horne I."/>
            <person name="Huang Y.P."/>
            <person name="Hughes D.S."/>
            <person name="Jacquin-Joly E."/>
            <person name="James W."/>
            <person name="Jhangiani S."/>
            <person name="Kollmar M."/>
            <person name="Kuwar S.S."/>
            <person name="Li S."/>
            <person name="Liu N.Y."/>
            <person name="Maibeche M.T."/>
            <person name="Miller J.R."/>
            <person name="Montagne N."/>
            <person name="Perry T."/>
            <person name="Qu J."/>
            <person name="Song S.V."/>
            <person name="Sutton G.G."/>
            <person name="Vogel H."/>
            <person name="Walenz B.P."/>
            <person name="Xu W."/>
            <person name="Zhang H.J."/>
            <person name="Zou Z."/>
            <person name="Batterham P."/>
            <person name="Edwards O.R."/>
            <person name="Feyereisen R."/>
            <person name="Gibbs R.A."/>
            <person name="Heckel D.G."/>
            <person name="McGrath A."/>
            <person name="Robin C."/>
            <person name="Scherer S.E."/>
            <person name="Worley K.C."/>
            <person name="Wu Y.D."/>
        </authorList>
    </citation>
    <scope>NUCLEOTIDE SEQUENCE [LARGE SCALE GENOMIC DNA]</scope>
    <source>
        <strain evidence="1">Harm_GR_Male_#8</strain>
        <tissue evidence="1">Whole organism</tissue>
    </source>
</reference>
<proteinExistence type="predicted"/>
<dbReference type="EMBL" id="KZ150107">
    <property type="protein sequence ID" value="PZC73389.1"/>
    <property type="molecule type" value="Genomic_DNA"/>
</dbReference>
<protein>
    <submittedName>
        <fullName evidence="1">Uncharacterized protein</fullName>
    </submittedName>
</protein>
<name>A0A2W1BDW0_HELAM</name>
<sequence>MLGNSYSCMTRGDDFLLTSSVTRPVDKTRLLGAPSVGGGAKHCVALGVTPPAARALCPRASRGRHSTTSMAQCSPCRTAEPEFPDHMRLQKSPSHPDCHSGTIQQISHMMQYET</sequence>
<organism evidence="1 2">
    <name type="scientific">Helicoverpa armigera</name>
    <name type="common">Cotton bollworm</name>
    <name type="synonym">Heliothis armigera</name>
    <dbReference type="NCBI Taxonomy" id="29058"/>
    <lineage>
        <taxon>Eukaryota</taxon>
        <taxon>Metazoa</taxon>
        <taxon>Ecdysozoa</taxon>
        <taxon>Arthropoda</taxon>
        <taxon>Hexapoda</taxon>
        <taxon>Insecta</taxon>
        <taxon>Pterygota</taxon>
        <taxon>Neoptera</taxon>
        <taxon>Endopterygota</taxon>
        <taxon>Lepidoptera</taxon>
        <taxon>Glossata</taxon>
        <taxon>Ditrysia</taxon>
        <taxon>Noctuoidea</taxon>
        <taxon>Noctuidae</taxon>
        <taxon>Heliothinae</taxon>
        <taxon>Helicoverpa</taxon>
    </lineage>
</organism>